<keyword evidence="5" id="KW-1185">Reference proteome</keyword>
<feature type="transmembrane region" description="Helical" evidence="1">
    <location>
        <begin position="116"/>
        <end position="142"/>
    </location>
</feature>
<dbReference type="AlphaFoldDB" id="A0AAJ2VUX0"/>
<gene>
    <name evidence="2" type="ORF">SGQ18_00800</name>
    <name evidence="3" type="ORF">SGQ44_00800</name>
</gene>
<feature type="transmembrane region" description="Helical" evidence="1">
    <location>
        <begin position="84"/>
        <end position="104"/>
    </location>
</feature>
<evidence type="ECO:0000313" key="3">
    <source>
        <dbReference type="EMBL" id="MDX6184272.1"/>
    </source>
</evidence>
<evidence type="ECO:0000256" key="1">
    <source>
        <dbReference type="SAM" id="Phobius"/>
    </source>
</evidence>
<keyword evidence="1" id="KW-0812">Transmembrane</keyword>
<evidence type="ECO:0000313" key="2">
    <source>
        <dbReference type="EMBL" id="MDX6180672.1"/>
    </source>
</evidence>
<feature type="transmembrane region" description="Helical" evidence="1">
    <location>
        <begin position="31"/>
        <end position="55"/>
    </location>
</feature>
<evidence type="ECO:0000313" key="4">
    <source>
        <dbReference type="Proteomes" id="UP001270053"/>
    </source>
</evidence>
<feature type="transmembrane region" description="Helical" evidence="1">
    <location>
        <begin position="200"/>
        <end position="221"/>
    </location>
</feature>
<keyword evidence="1" id="KW-0472">Membrane</keyword>
<proteinExistence type="predicted"/>
<sequence length="231" mass="26818">MDVLWYITQIAFFSVIFRYTSLLGGWNYNQVIIFMGSIFFIDALHMTIFSNNIWWLPVYINKGELDYYLIRPISSLFFLTLRDFAANSFMNLILSFSFLIWSIYNYEQTIELQNLFVYSILLVSGFLIFSILSILFTIPVFWTHSGKGFKDIFSSLQRFGNQPHQIYTGFVKKLLLSVLPFSLIASVPVSVLFDGWTMKIVGCYIVCLFFLITILLIVWKLGLKTYSSASS</sequence>
<organism evidence="3 4">
    <name type="scientific">Flavobacterium flavipigmentatum</name>
    <dbReference type="NCBI Taxonomy" id="2893884"/>
    <lineage>
        <taxon>Bacteria</taxon>
        <taxon>Pseudomonadati</taxon>
        <taxon>Bacteroidota</taxon>
        <taxon>Flavobacteriia</taxon>
        <taxon>Flavobacteriales</taxon>
        <taxon>Flavobacteriaceae</taxon>
        <taxon>Flavobacterium</taxon>
    </lineage>
</organism>
<dbReference type="PANTHER" id="PTHR36833:SF1">
    <property type="entry name" value="INTEGRAL MEMBRANE TRANSPORT PROTEIN"/>
    <property type="match status" value="1"/>
</dbReference>
<dbReference type="RefSeq" id="WP_229975388.1">
    <property type="nucleotide sequence ID" value="NZ_CP087133.1"/>
</dbReference>
<protein>
    <submittedName>
        <fullName evidence="3">ABC-2 family transporter protein</fullName>
    </submittedName>
</protein>
<dbReference type="EMBL" id="JAWXVH010000001">
    <property type="protein sequence ID" value="MDX6184272.1"/>
    <property type="molecule type" value="Genomic_DNA"/>
</dbReference>
<evidence type="ECO:0000313" key="5">
    <source>
        <dbReference type="Proteomes" id="UP001278738"/>
    </source>
</evidence>
<feature type="transmembrane region" description="Helical" evidence="1">
    <location>
        <begin position="174"/>
        <end position="193"/>
    </location>
</feature>
<name>A0AAJ2VUX0_9FLAO</name>
<feature type="transmembrane region" description="Helical" evidence="1">
    <location>
        <begin position="6"/>
        <end position="24"/>
    </location>
</feature>
<reference evidence="3 5" key="1">
    <citation type="submission" date="2023-11" db="EMBL/GenBank/DDBJ databases">
        <title>Unpublished Manusciprt.</title>
        <authorList>
            <person name="Saticioglu I.B."/>
            <person name="Ay H."/>
            <person name="Ajmi N."/>
            <person name="Altun S."/>
            <person name="Duman M."/>
        </authorList>
    </citation>
    <scope>NUCLEOTIDE SEQUENCE</scope>
    <source>
        <strain evidence="2 5">Fl-33</strain>
        <strain evidence="3">Fl-77</strain>
    </source>
</reference>
<dbReference type="Pfam" id="PF06182">
    <property type="entry name" value="ABC2_membrane_6"/>
    <property type="match status" value="1"/>
</dbReference>
<dbReference type="Proteomes" id="UP001270053">
    <property type="component" value="Unassembled WGS sequence"/>
</dbReference>
<dbReference type="PANTHER" id="PTHR36833">
    <property type="entry name" value="SLR0610 PROTEIN-RELATED"/>
    <property type="match status" value="1"/>
</dbReference>
<comment type="caution">
    <text evidence="3">The sequence shown here is derived from an EMBL/GenBank/DDBJ whole genome shotgun (WGS) entry which is preliminary data.</text>
</comment>
<dbReference type="InterPro" id="IPR010390">
    <property type="entry name" value="ABC-2_transporter-like"/>
</dbReference>
<keyword evidence="1" id="KW-1133">Transmembrane helix</keyword>
<dbReference type="EMBL" id="JAWXVG010000001">
    <property type="protein sequence ID" value="MDX6180672.1"/>
    <property type="molecule type" value="Genomic_DNA"/>
</dbReference>
<accession>A0AAJ2VUX0</accession>
<dbReference type="Proteomes" id="UP001278738">
    <property type="component" value="Unassembled WGS sequence"/>
</dbReference>